<name>A0A0A8Y608_ARUDO</name>
<sequence>MSELIVLIRRSDDPRIVLTGIFSGGIVKEQ</sequence>
<dbReference type="AlphaFoldDB" id="A0A0A8Y608"/>
<protein>
    <submittedName>
        <fullName evidence="1">Uncharacterized protein</fullName>
    </submittedName>
</protein>
<reference evidence="1" key="2">
    <citation type="journal article" date="2015" name="Data Brief">
        <title>Shoot transcriptome of the giant reed, Arundo donax.</title>
        <authorList>
            <person name="Barrero R.A."/>
            <person name="Guerrero F.D."/>
            <person name="Moolhuijzen P."/>
            <person name="Goolsby J.A."/>
            <person name="Tidwell J."/>
            <person name="Bellgard S.E."/>
            <person name="Bellgard M.I."/>
        </authorList>
    </citation>
    <scope>NUCLEOTIDE SEQUENCE</scope>
    <source>
        <tissue evidence="1">Shoot tissue taken approximately 20 cm above the soil surface</tissue>
    </source>
</reference>
<reference evidence="1" key="1">
    <citation type="submission" date="2014-09" db="EMBL/GenBank/DDBJ databases">
        <authorList>
            <person name="Magalhaes I.L.F."/>
            <person name="Oliveira U."/>
            <person name="Santos F.R."/>
            <person name="Vidigal T.H.D.A."/>
            <person name="Brescovit A.D."/>
            <person name="Santos A.J."/>
        </authorList>
    </citation>
    <scope>NUCLEOTIDE SEQUENCE</scope>
    <source>
        <tissue evidence="1">Shoot tissue taken approximately 20 cm above the soil surface</tissue>
    </source>
</reference>
<proteinExistence type="predicted"/>
<evidence type="ECO:0000313" key="1">
    <source>
        <dbReference type="EMBL" id="JAD20423.1"/>
    </source>
</evidence>
<organism evidence="1">
    <name type="scientific">Arundo donax</name>
    <name type="common">Giant reed</name>
    <name type="synonym">Donax arundinaceus</name>
    <dbReference type="NCBI Taxonomy" id="35708"/>
    <lineage>
        <taxon>Eukaryota</taxon>
        <taxon>Viridiplantae</taxon>
        <taxon>Streptophyta</taxon>
        <taxon>Embryophyta</taxon>
        <taxon>Tracheophyta</taxon>
        <taxon>Spermatophyta</taxon>
        <taxon>Magnoliopsida</taxon>
        <taxon>Liliopsida</taxon>
        <taxon>Poales</taxon>
        <taxon>Poaceae</taxon>
        <taxon>PACMAD clade</taxon>
        <taxon>Arundinoideae</taxon>
        <taxon>Arundineae</taxon>
        <taxon>Arundo</taxon>
    </lineage>
</organism>
<accession>A0A0A8Y608</accession>
<dbReference type="EMBL" id="GBRH01277472">
    <property type="protein sequence ID" value="JAD20423.1"/>
    <property type="molecule type" value="Transcribed_RNA"/>
</dbReference>